<dbReference type="Proteomes" id="UP000055024">
    <property type="component" value="Unassembled WGS sequence"/>
</dbReference>
<feature type="compositionally biased region" description="Basic and acidic residues" evidence="1">
    <location>
        <begin position="35"/>
        <end position="60"/>
    </location>
</feature>
<evidence type="ECO:0000313" key="3">
    <source>
        <dbReference type="Proteomes" id="UP000055024"/>
    </source>
</evidence>
<keyword evidence="3" id="KW-1185">Reference proteome</keyword>
<dbReference type="EMBL" id="JYDP01000084">
    <property type="protein sequence ID" value="KRZ08628.1"/>
    <property type="molecule type" value="Genomic_DNA"/>
</dbReference>
<sequence length="60" mass="7142">MQITIAIKVPYHQYGRTRSFDLRGKWQRCETFSEMEQRKSENADDTKQNMRGKETRGGVF</sequence>
<proteinExistence type="predicted"/>
<gene>
    <name evidence="2" type="ORF">T11_9326</name>
</gene>
<dbReference type="AlphaFoldDB" id="A0A0V1HF08"/>
<reference evidence="2 3" key="1">
    <citation type="submission" date="2015-01" db="EMBL/GenBank/DDBJ databases">
        <title>Evolution of Trichinella species and genotypes.</title>
        <authorList>
            <person name="Korhonen P.K."/>
            <person name="Edoardo P."/>
            <person name="Giuseppe L.R."/>
            <person name="Gasser R.B."/>
        </authorList>
    </citation>
    <scope>NUCLEOTIDE SEQUENCE [LARGE SCALE GENOMIC DNA]</scope>
    <source>
        <strain evidence="2">ISS1029</strain>
    </source>
</reference>
<organism evidence="2 3">
    <name type="scientific">Trichinella zimbabwensis</name>
    <dbReference type="NCBI Taxonomy" id="268475"/>
    <lineage>
        <taxon>Eukaryota</taxon>
        <taxon>Metazoa</taxon>
        <taxon>Ecdysozoa</taxon>
        <taxon>Nematoda</taxon>
        <taxon>Enoplea</taxon>
        <taxon>Dorylaimia</taxon>
        <taxon>Trichinellida</taxon>
        <taxon>Trichinellidae</taxon>
        <taxon>Trichinella</taxon>
    </lineage>
</organism>
<protein>
    <submittedName>
        <fullName evidence="2">Uncharacterized protein</fullName>
    </submittedName>
</protein>
<evidence type="ECO:0000313" key="2">
    <source>
        <dbReference type="EMBL" id="KRZ08628.1"/>
    </source>
</evidence>
<name>A0A0V1HF08_9BILA</name>
<evidence type="ECO:0000256" key="1">
    <source>
        <dbReference type="SAM" id="MobiDB-lite"/>
    </source>
</evidence>
<accession>A0A0V1HF08</accession>
<comment type="caution">
    <text evidence="2">The sequence shown here is derived from an EMBL/GenBank/DDBJ whole genome shotgun (WGS) entry which is preliminary data.</text>
</comment>
<feature type="region of interest" description="Disordered" evidence="1">
    <location>
        <begin position="34"/>
        <end position="60"/>
    </location>
</feature>